<evidence type="ECO:0000313" key="2">
    <source>
        <dbReference type="Proteomes" id="UP000316759"/>
    </source>
</evidence>
<gene>
    <name evidence="1" type="ORF">FGIG_08123</name>
</gene>
<evidence type="ECO:0000313" key="1">
    <source>
        <dbReference type="EMBL" id="TPP58751.1"/>
    </source>
</evidence>
<proteinExistence type="predicted"/>
<protein>
    <submittedName>
        <fullName evidence="1">Uncharacterized protein</fullName>
    </submittedName>
</protein>
<comment type="caution">
    <text evidence="1">The sequence shown here is derived from an EMBL/GenBank/DDBJ whole genome shotgun (WGS) entry which is preliminary data.</text>
</comment>
<dbReference type="Proteomes" id="UP000316759">
    <property type="component" value="Unassembled WGS sequence"/>
</dbReference>
<organism evidence="1 2">
    <name type="scientific">Fasciola gigantica</name>
    <name type="common">Giant liver fluke</name>
    <dbReference type="NCBI Taxonomy" id="46835"/>
    <lineage>
        <taxon>Eukaryota</taxon>
        <taxon>Metazoa</taxon>
        <taxon>Spiralia</taxon>
        <taxon>Lophotrochozoa</taxon>
        <taxon>Platyhelminthes</taxon>
        <taxon>Trematoda</taxon>
        <taxon>Digenea</taxon>
        <taxon>Plagiorchiida</taxon>
        <taxon>Echinostomata</taxon>
        <taxon>Echinostomatoidea</taxon>
        <taxon>Fasciolidae</taxon>
        <taxon>Fasciola</taxon>
    </lineage>
</organism>
<dbReference type="EMBL" id="SUNJ01011617">
    <property type="protein sequence ID" value="TPP58751.1"/>
    <property type="molecule type" value="Genomic_DNA"/>
</dbReference>
<accession>A0A504YE06</accession>
<keyword evidence="2" id="KW-1185">Reference proteome</keyword>
<reference evidence="1 2" key="1">
    <citation type="submission" date="2019-04" db="EMBL/GenBank/DDBJ databases">
        <title>Annotation for the trematode Fasciola gigantica.</title>
        <authorList>
            <person name="Choi Y.-J."/>
        </authorList>
    </citation>
    <scope>NUCLEOTIDE SEQUENCE [LARGE SCALE GENOMIC DNA]</scope>
    <source>
        <strain evidence="1">Uganda_cow_1</strain>
    </source>
</reference>
<dbReference type="AlphaFoldDB" id="A0A504YE06"/>
<name>A0A504YE06_FASGI</name>
<sequence>MLALEINKNQANKIVLHVRSETDFTASHAEASRWFLVPEYRV</sequence>